<dbReference type="Proteomes" id="UP000241229">
    <property type="component" value="Unassembled WGS sequence"/>
</dbReference>
<sequence length="75" mass="8258">MTQLFDRAVEAARNLPASVQDDIARLVLELAGEEQPPVQLTGEEEASLSESLAQAARREFASEDEVRAIWAKYGL</sequence>
<proteinExistence type="predicted"/>
<dbReference type="OrthoDB" id="7889158at2"/>
<dbReference type="AlphaFoldDB" id="A0A2P7SPJ7"/>
<evidence type="ECO:0000313" key="1">
    <source>
        <dbReference type="EMBL" id="PSJ64388.1"/>
    </source>
</evidence>
<protein>
    <submittedName>
        <fullName evidence="1">Uncharacterized protein</fullName>
    </submittedName>
</protein>
<dbReference type="EMBL" id="PXYK01000004">
    <property type="protein sequence ID" value="PSJ64388.1"/>
    <property type="molecule type" value="Genomic_DNA"/>
</dbReference>
<name>A0A2P7SPJ7_9HYPH</name>
<dbReference type="RefSeq" id="WP_106771133.1">
    <property type="nucleotide sequence ID" value="NZ_PXYK01000004.1"/>
</dbReference>
<keyword evidence="2" id="KW-1185">Reference proteome</keyword>
<accession>A0A2P7SPJ7</accession>
<reference evidence="1 2" key="1">
    <citation type="submission" date="2018-03" db="EMBL/GenBank/DDBJ databases">
        <title>The draft genome of Mesorhizobium sp. 6GN-30.</title>
        <authorList>
            <person name="Liu L."/>
            <person name="Li L."/>
            <person name="Wang T."/>
            <person name="Zhang X."/>
            <person name="Liang L."/>
        </authorList>
    </citation>
    <scope>NUCLEOTIDE SEQUENCE [LARGE SCALE GENOMIC DNA]</scope>
    <source>
        <strain evidence="1 2">6GN30</strain>
    </source>
</reference>
<gene>
    <name evidence="1" type="ORF">C7I84_05390</name>
</gene>
<comment type="caution">
    <text evidence="1">The sequence shown here is derived from an EMBL/GenBank/DDBJ whole genome shotgun (WGS) entry which is preliminary data.</text>
</comment>
<evidence type="ECO:0000313" key="2">
    <source>
        <dbReference type="Proteomes" id="UP000241229"/>
    </source>
</evidence>
<organism evidence="1 2">
    <name type="scientific">Kumtagia ephedrae</name>
    <dbReference type="NCBI Taxonomy" id="2116701"/>
    <lineage>
        <taxon>Bacteria</taxon>
        <taxon>Pseudomonadati</taxon>
        <taxon>Pseudomonadota</taxon>
        <taxon>Alphaproteobacteria</taxon>
        <taxon>Hyphomicrobiales</taxon>
        <taxon>Phyllobacteriaceae</taxon>
        <taxon>Kumtagia</taxon>
    </lineage>
</organism>